<protein>
    <recommendedName>
        <fullName evidence="4">Glucans biosynthesis protein G</fullName>
    </recommendedName>
</protein>
<dbReference type="SUPFAM" id="SSF81296">
    <property type="entry name" value="E set domains"/>
    <property type="match status" value="1"/>
</dbReference>
<dbReference type="Gene3D" id="2.70.98.10">
    <property type="match status" value="1"/>
</dbReference>
<dbReference type="GO" id="GO:0003824">
    <property type="term" value="F:catalytic activity"/>
    <property type="evidence" value="ECO:0007669"/>
    <property type="project" value="InterPro"/>
</dbReference>
<accession>W1N7D6</accession>
<evidence type="ECO:0000256" key="7">
    <source>
        <dbReference type="SAM" id="SignalP"/>
    </source>
</evidence>
<dbReference type="GO" id="GO:0030288">
    <property type="term" value="C:outer membrane-bounded periplasmic space"/>
    <property type="evidence" value="ECO:0007669"/>
    <property type="project" value="TreeGrafter"/>
</dbReference>
<proteinExistence type="inferred from homology"/>
<feature type="signal peptide" evidence="7">
    <location>
        <begin position="1"/>
        <end position="22"/>
    </location>
</feature>
<dbReference type="FunFam" id="2.70.98.10:FF:000001">
    <property type="entry name" value="Glucans biosynthesis protein G"/>
    <property type="match status" value="1"/>
</dbReference>
<reference evidence="9 10" key="1">
    <citation type="submission" date="2013-08" db="EMBL/GenBank/DDBJ databases">
        <title>draft genome of Halomonas huanghegensis, strain BJGMM-B45T.</title>
        <authorList>
            <person name="Miao C."/>
            <person name="Wan Y."/>
            <person name="Jin W."/>
        </authorList>
    </citation>
    <scope>NUCLEOTIDE SEQUENCE [LARGE SCALE GENOMIC DNA]</scope>
    <source>
        <strain evidence="9 10">BJGMM-B45</strain>
    </source>
</reference>
<comment type="similarity">
    <text evidence="3">Belongs to the OpgD/OpgG family.</text>
</comment>
<dbReference type="InterPro" id="IPR007444">
    <property type="entry name" value="Glucan_biosyn_MdoG_C"/>
</dbReference>
<dbReference type="EMBL" id="AVBC01000025">
    <property type="protein sequence ID" value="ERL51467.1"/>
    <property type="molecule type" value="Genomic_DNA"/>
</dbReference>
<dbReference type="InterPro" id="IPR014756">
    <property type="entry name" value="Ig_E-set"/>
</dbReference>
<evidence type="ECO:0000256" key="4">
    <source>
        <dbReference type="ARBA" id="ARBA00015376"/>
    </source>
</evidence>
<dbReference type="PANTHER" id="PTHR30504">
    <property type="entry name" value="GLUCANS BIOSYNTHESIS PROTEIN"/>
    <property type="match status" value="1"/>
</dbReference>
<dbReference type="OrthoDB" id="335750at2"/>
<dbReference type="eggNOG" id="COG3131">
    <property type="taxonomic scope" value="Bacteria"/>
</dbReference>
<evidence type="ECO:0000256" key="2">
    <source>
        <dbReference type="ARBA" id="ARBA00005001"/>
    </source>
</evidence>
<evidence type="ECO:0000256" key="1">
    <source>
        <dbReference type="ARBA" id="ARBA00004418"/>
    </source>
</evidence>
<evidence type="ECO:0000313" key="9">
    <source>
        <dbReference type="EMBL" id="ERL51467.1"/>
    </source>
</evidence>
<comment type="pathway">
    <text evidence="2">Glycan metabolism; osmoregulated periplasmic glucan (OPG) biosynthesis.</text>
</comment>
<dbReference type="Pfam" id="PF04349">
    <property type="entry name" value="MdoG"/>
    <property type="match status" value="1"/>
</dbReference>
<evidence type="ECO:0000259" key="8">
    <source>
        <dbReference type="Pfam" id="PF04349"/>
    </source>
</evidence>
<dbReference type="UniPathway" id="UPA00637"/>
<keyword evidence="5 7" id="KW-0732">Signal</keyword>
<feature type="domain" description="Glucan biosynthesis periplasmic MdoG C-terminal" evidence="8">
    <location>
        <begin position="29"/>
        <end position="506"/>
    </location>
</feature>
<dbReference type="AlphaFoldDB" id="W1N7D6"/>
<dbReference type="PIRSF" id="PIRSF006281">
    <property type="entry name" value="MdoG"/>
    <property type="match status" value="1"/>
</dbReference>
<dbReference type="InterPro" id="IPR014718">
    <property type="entry name" value="GH-type_carb-bd"/>
</dbReference>
<keyword evidence="6" id="KW-0574">Periplasm</keyword>
<dbReference type="InterPro" id="IPR011013">
    <property type="entry name" value="Gal_mutarotase_sf_dom"/>
</dbReference>
<dbReference type="Proteomes" id="UP000019113">
    <property type="component" value="Unassembled WGS sequence"/>
</dbReference>
<gene>
    <name evidence="9" type="ORF">BJB45_13690</name>
</gene>
<dbReference type="SUPFAM" id="SSF74650">
    <property type="entry name" value="Galactose mutarotase-like"/>
    <property type="match status" value="1"/>
</dbReference>
<organism evidence="9 10">
    <name type="scientific">Halomonas huangheensis</name>
    <dbReference type="NCBI Taxonomy" id="1178482"/>
    <lineage>
        <taxon>Bacteria</taxon>
        <taxon>Pseudomonadati</taxon>
        <taxon>Pseudomonadota</taxon>
        <taxon>Gammaproteobacteria</taxon>
        <taxon>Oceanospirillales</taxon>
        <taxon>Halomonadaceae</taxon>
        <taxon>Halomonas</taxon>
    </lineage>
</organism>
<dbReference type="GO" id="GO:0051274">
    <property type="term" value="P:beta-glucan biosynthetic process"/>
    <property type="evidence" value="ECO:0007669"/>
    <property type="project" value="TreeGrafter"/>
</dbReference>
<feature type="chain" id="PRO_5004806253" description="Glucans biosynthesis protein G" evidence="7">
    <location>
        <begin position="23"/>
        <end position="511"/>
    </location>
</feature>
<dbReference type="GO" id="GO:0030246">
    <property type="term" value="F:carbohydrate binding"/>
    <property type="evidence" value="ECO:0007669"/>
    <property type="project" value="InterPro"/>
</dbReference>
<dbReference type="RefSeq" id="WP_021818853.1">
    <property type="nucleotide sequence ID" value="NZ_AVBC01000025.1"/>
</dbReference>
<evidence type="ECO:0000256" key="3">
    <source>
        <dbReference type="ARBA" id="ARBA00009284"/>
    </source>
</evidence>
<comment type="caution">
    <text evidence="9">The sequence shown here is derived from an EMBL/GenBank/DDBJ whole genome shotgun (WGS) entry which is preliminary data.</text>
</comment>
<comment type="subcellular location">
    <subcellularLocation>
        <location evidence="1">Periplasm</location>
    </subcellularLocation>
</comment>
<dbReference type="PATRIC" id="fig|1178482.3.peg.1898"/>
<dbReference type="Gene3D" id="2.60.40.10">
    <property type="entry name" value="Immunoglobulins"/>
    <property type="match status" value="1"/>
</dbReference>
<dbReference type="InterPro" id="IPR013783">
    <property type="entry name" value="Ig-like_fold"/>
</dbReference>
<sequence>MRLLRRLALAMFVLGSSTPVLATTPAALFDQVTEQARDLANEEWQAPNTDMPSELSDMDYDQYRQIRYRDDQALWGDSGLFQVELFHPGFLYHQPVAINVLENEAVREIAFDSQRFRYDDDAAPLEKLDLSDLGYAGFRLHFPLNETDYRDEFAVFLGASYFRLVGRNQGYGLSARGLAIDTAAPEGEEFPYFREFWLVRPAENANHMTVFALLDSESVTGAYRFDITPGKRTEIVTEARLFARQDVGKLGIAPLTSMFMHGEMQRRDTDDYRPRVHDSSGLLMATSRGEWTWRVLSNPQRLQLSSLQDTSPKGFGLVQRPNDFSAYMDMEARYDQRPSQWVEPLDEWGEGRVELVEIPTNNEFNDNITAYWVPATPLKAGESRTFRYRTFTFGEPINEPLARVVRSRQGWGGFPGQSDPPARSLRHFVVDFRGGELDGLDPSQPVAMTLTSTSGEVLEQKVQQLPDGETWRASFELQPEDGKPADMRLTLDLHGQHLTETWNAIWNPNES</sequence>
<name>W1N7D6_9GAMM</name>
<dbReference type="InterPro" id="IPR014438">
    <property type="entry name" value="Glucan_biosyn_MdoG/MdoD"/>
</dbReference>
<evidence type="ECO:0000256" key="5">
    <source>
        <dbReference type="ARBA" id="ARBA00022729"/>
    </source>
</evidence>
<evidence type="ECO:0000313" key="10">
    <source>
        <dbReference type="Proteomes" id="UP000019113"/>
    </source>
</evidence>
<evidence type="ECO:0000256" key="6">
    <source>
        <dbReference type="ARBA" id="ARBA00022764"/>
    </source>
</evidence>
<keyword evidence="10" id="KW-1185">Reference proteome</keyword>
<dbReference type="STRING" id="1178482.AR456_13465"/>
<dbReference type="PANTHER" id="PTHR30504:SF4">
    <property type="entry name" value="GLUCANS BIOSYNTHESIS PROTEIN G"/>
    <property type="match status" value="1"/>
</dbReference>